<keyword evidence="2" id="KW-0732">Signal</keyword>
<evidence type="ECO:0000259" key="3">
    <source>
        <dbReference type="Pfam" id="PF13458"/>
    </source>
</evidence>
<name>A0ABT5FA35_9GAMM</name>
<dbReference type="PANTHER" id="PTHR30483">
    <property type="entry name" value="LEUCINE-SPECIFIC-BINDING PROTEIN"/>
    <property type="match status" value="1"/>
</dbReference>
<dbReference type="SUPFAM" id="SSF53822">
    <property type="entry name" value="Periplasmic binding protein-like I"/>
    <property type="match status" value="1"/>
</dbReference>
<protein>
    <submittedName>
        <fullName evidence="4">ABC transporter substrate-binding protein</fullName>
    </submittedName>
</protein>
<comment type="caution">
    <text evidence="4">The sequence shown here is derived from an EMBL/GenBank/DDBJ whole genome shotgun (WGS) entry which is preliminary data.</text>
</comment>
<keyword evidence="5" id="KW-1185">Reference proteome</keyword>
<comment type="similarity">
    <text evidence="1">Belongs to the leucine-binding protein family.</text>
</comment>
<dbReference type="EMBL" id="JAQOMS010000002">
    <property type="protein sequence ID" value="MDC2888398.1"/>
    <property type="molecule type" value="Genomic_DNA"/>
</dbReference>
<evidence type="ECO:0000313" key="4">
    <source>
        <dbReference type="EMBL" id="MDC2888398.1"/>
    </source>
</evidence>
<proteinExistence type="inferred from homology"/>
<dbReference type="Pfam" id="PF13458">
    <property type="entry name" value="Peripla_BP_6"/>
    <property type="match status" value="1"/>
</dbReference>
<feature type="domain" description="Leucine-binding protein" evidence="3">
    <location>
        <begin position="16"/>
        <end position="143"/>
    </location>
</feature>
<dbReference type="InterPro" id="IPR028082">
    <property type="entry name" value="Peripla_BP_I"/>
</dbReference>
<evidence type="ECO:0000313" key="5">
    <source>
        <dbReference type="Proteomes" id="UP001528411"/>
    </source>
</evidence>
<dbReference type="InterPro" id="IPR051010">
    <property type="entry name" value="BCAA_transport"/>
</dbReference>
<dbReference type="PANTHER" id="PTHR30483:SF6">
    <property type="entry name" value="PERIPLASMIC BINDING PROTEIN OF ABC TRANSPORTER FOR NATURAL AMINO ACIDS"/>
    <property type="match status" value="1"/>
</dbReference>
<accession>A0ABT5FA35</accession>
<reference evidence="4 5" key="1">
    <citation type="submission" date="2023-01" db="EMBL/GenBank/DDBJ databases">
        <title>Psychrosphaera sp. nov., isolated from marine algae.</title>
        <authorList>
            <person name="Bayburt H."/>
            <person name="Choi B.J."/>
            <person name="Kim J.M."/>
            <person name="Choi D.G."/>
            <person name="Jeon C.O."/>
        </authorList>
    </citation>
    <scope>NUCLEOTIDE SEQUENCE [LARGE SCALE GENOMIC DNA]</scope>
    <source>
        <strain evidence="4 5">G1-22</strain>
    </source>
</reference>
<organism evidence="4 5">
    <name type="scientific">Psychrosphaera algicola</name>
    <dbReference type="NCBI Taxonomy" id="3023714"/>
    <lineage>
        <taxon>Bacteria</taxon>
        <taxon>Pseudomonadati</taxon>
        <taxon>Pseudomonadota</taxon>
        <taxon>Gammaproteobacteria</taxon>
        <taxon>Alteromonadales</taxon>
        <taxon>Pseudoalteromonadaceae</taxon>
        <taxon>Psychrosphaera</taxon>
    </lineage>
</organism>
<evidence type="ECO:0000256" key="2">
    <source>
        <dbReference type="ARBA" id="ARBA00022729"/>
    </source>
</evidence>
<dbReference type="RefSeq" id="WP_272180026.1">
    <property type="nucleotide sequence ID" value="NZ_JAQOMS010000002.1"/>
</dbReference>
<sequence length="267" mass="30143">MKIGLLTALSEFDSEPLGYRLEIVEKNHRGNANRSFSHFKQFEKDDDALFVLGGVHSPPYIQHREYINQSRIPLLIPWAAGGPITRYPSDNNWVFRLSIDDSIAGQRIGEYAIGQLQCKKPHLFLEDTQWGKSNYKTISEYLDGKVTYGISWFGWNTKQNTANIEIRNAVVGGSDCIILVSNYTESKHFLKAMALLPKADRVPIVSHWGLTGGDAEELMTKQIKENVTLSFIQSCFGFSGAWQTPFSLDVHARVKKMFPDAIGKKTK</sequence>
<gene>
    <name evidence="4" type="ORF">PN838_06005</name>
</gene>
<dbReference type="Proteomes" id="UP001528411">
    <property type="component" value="Unassembled WGS sequence"/>
</dbReference>
<dbReference type="Gene3D" id="3.40.50.2300">
    <property type="match status" value="2"/>
</dbReference>
<dbReference type="InterPro" id="IPR028081">
    <property type="entry name" value="Leu-bd"/>
</dbReference>
<evidence type="ECO:0000256" key="1">
    <source>
        <dbReference type="ARBA" id="ARBA00010062"/>
    </source>
</evidence>